<organism evidence="2 3">
    <name type="scientific">Caerostris extrusa</name>
    <name type="common">Bark spider</name>
    <name type="synonym">Caerostris bankana</name>
    <dbReference type="NCBI Taxonomy" id="172846"/>
    <lineage>
        <taxon>Eukaryota</taxon>
        <taxon>Metazoa</taxon>
        <taxon>Ecdysozoa</taxon>
        <taxon>Arthropoda</taxon>
        <taxon>Chelicerata</taxon>
        <taxon>Arachnida</taxon>
        <taxon>Araneae</taxon>
        <taxon>Araneomorphae</taxon>
        <taxon>Entelegynae</taxon>
        <taxon>Araneoidea</taxon>
        <taxon>Araneidae</taxon>
        <taxon>Caerostris</taxon>
    </lineage>
</organism>
<proteinExistence type="predicted"/>
<keyword evidence="1" id="KW-1133">Transmembrane helix</keyword>
<evidence type="ECO:0000313" key="2">
    <source>
        <dbReference type="EMBL" id="GIX78255.1"/>
    </source>
</evidence>
<name>A0AAV4N1W8_CAEEX</name>
<gene>
    <name evidence="2" type="ORF">CEXT_4801</name>
</gene>
<protein>
    <submittedName>
        <fullName evidence="2">Uncharacterized protein</fullName>
    </submittedName>
</protein>
<evidence type="ECO:0000256" key="1">
    <source>
        <dbReference type="SAM" id="Phobius"/>
    </source>
</evidence>
<accession>A0AAV4N1W8</accession>
<sequence>MDAAEDRGDRPSHAPGSGLGYSGFIVATLFVGVVVLPFNYVSILFLRRLVANGWHFDFSATRAIRATAISFLLPSKSFFPRSGSMTQGGGALGDHLFPIFSASSLLLRD</sequence>
<evidence type="ECO:0000313" key="3">
    <source>
        <dbReference type="Proteomes" id="UP001054945"/>
    </source>
</evidence>
<keyword evidence="1" id="KW-0812">Transmembrane</keyword>
<keyword evidence="3" id="KW-1185">Reference proteome</keyword>
<dbReference type="EMBL" id="BPLR01002829">
    <property type="protein sequence ID" value="GIX78255.1"/>
    <property type="molecule type" value="Genomic_DNA"/>
</dbReference>
<reference evidence="2 3" key="1">
    <citation type="submission" date="2021-06" db="EMBL/GenBank/DDBJ databases">
        <title>Caerostris extrusa draft genome.</title>
        <authorList>
            <person name="Kono N."/>
            <person name="Arakawa K."/>
        </authorList>
    </citation>
    <scope>NUCLEOTIDE SEQUENCE [LARGE SCALE GENOMIC DNA]</scope>
</reference>
<keyword evidence="1" id="KW-0472">Membrane</keyword>
<feature type="transmembrane region" description="Helical" evidence="1">
    <location>
        <begin position="20"/>
        <end position="46"/>
    </location>
</feature>
<dbReference type="AlphaFoldDB" id="A0AAV4N1W8"/>
<dbReference type="Proteomes" id="UP001054945">
    <property type="component" value="Unassembled WGS sequence"/>
</dbReference>
<comment type="caution">
    <text evidence="2">The sequence shown here is derived from an EMBL/GenBank/DDBJ whole genome shotgun (WGS) entry which is preliminary data.</text>
</comment>